<name>A0A2M9BLF3_9BACT</name>
<dbReference type="EMBL" id="PGFA01000001">
    <property type="protein sequence ID" value="PJJ58773.1"/>
    <property type="molecule type" value="Genomic_DNA"/>
</dbReference>
<proteinExistence type="predicted"/>
<organism evidence="1 2">
    <name type="scientific">Hymenobacter chitinivorans DSM 11115</name>
    <dbReference type="NCBI Taxonomy" id="1121954"/>
    <lineage>
        <taxon>Bacteria</taxon>
        <taxon>Pseudomonadati</taxon>
        <taxon>Bacteroidota</taxon>
        <taxon>Cytophagia</taxon>
        <taxon>Cytophagales</taxon>
        <taxon>Hymenobacteraceae</taxon>
        <taxon>Hymenobacter</taxon>
    </lineage>
</organism>
<dbReference type="Proteomes" id="UP000228535">
    <property type="component" value="Unassembled WGS sequence"/>
</dbReference>
<sequence>MIRTTLPVQSQTITWLHEGVVDWASAGRYYTPDGADRELGFGHFNGMDFDAAVSSVDGRYTLIYTRLGTKGLLLKQGELLREVNRSYYQAQVYEYPAGFFEFEGRTYLAHCPQEYNRLDFEDVETGEIPTDVSGRQPADVFHSRFAVSPEGTYLLSTGWLWHPWDIAQAFDIRACFQNPLLLDEGAYDNELRPAVSSEISSGSFLNDYTVLLSSSNEPPFDDDEVNLPPSHVVFWNLRTGELTQPVKMQGKFGNVVAIDEDRAWDLHQHPKLIDLRTGVVVEQWPDIDLGRQNSSIHPNTEVQIVVSPDRRTVVIRLDNQLEFIGL</sequence>
<dbReference type="RefSeq" id="WP_100334526.1">
    <property type="nucleotide sequence ID" value="NZ_PGFA01000001.1"/>
</dbReference>
<gene>
    <name evidence="1" type="ORF">CLV45_0183</name>
</gene>
<evidence type="ECO:0000313" key="1">
    <source>
        <dbReference type="EMBL" id="PJJ58773.1"/>
    </source>
</evidence>
<evidence type="ECO:0000313" key="2">
    <source>
        <dbReference type="Proteomes" id="UP000228535"/>
    </source>
</evidence>
<dbReference type="OrthoDB" id="9765809at2"/>
<dbReference type="SUPFAM" id="SSF82171">
    <property type="entry name" value="DPP6 N-terminal domain-like"/>
    <property type="match status" value="1"/>
</dbReference>
<keyword evidence="2" id="KW-1185">Reference proteome</keyword>
<reference evidence="1 2" key="1">
    <citation type="submission" date="2017-11" db="EMBL/GenBank/DDBJ databases">
        <title>Genomic Encyclopedia of Archaeal and Bacterial Type Strains, Phase II (KMG-II): From Individual Species to Whole Genera.</title>
        <authorList>
            <person name="Goeker M."/>
        </authorList>
    </citation>
    <scope>NUCLEOTIDE SEQUENCE [LARGE SCALE GENOMIC DNA]</scope>
    <source>
        <strain evidence="1 2">DSM 11115</strain>
    </source>
</reference>
<accession>A0A2M9BLF3</accession>
<protein>
    <submittedName>
        <fullName evidence="1">Uncharacterized protein</fullName>
    </submittedName>
</protein>
<comment type="caution">
    <text evidence="1">The sequence shown here is derived from an EMBL/GenBank/DDBJ whole genome shotgun (WGS) entry which is preliminary data.</text>
</comment>
<dbReference type="AlphaFoldDB" id="A0A2M9BLF3"/>